<keyword evidence="4" id="KW-0812">Transmembrane</keyword>
<evidence type="ECO:0000313" key="6">
    <source>
        <dbReference type="Proteomes" id="UP000034539"/>
    </source>
</evidence>
<evidence type="ECO:0000256" key="1">
    <source>
        <dbReference type="ARBA" id="ARBA00008520"/>
    </source>
</evidence>
<keyword evidence="4" id="KW-1133">Transmembrane helix</keyword>
<sequence length="445" mass="48792">MNKLSFFQIILTILLGVIAVVAVLVFSGILPGYKKQGGSRGPTIQVSLWGPLPEGQINRVLSGVNKENKPYNINYTEIPPSSYEETVVDALASGKGPDFWIISQDMILKNKERISVIPFLVYPERNFRDNFVDISSLLIEPKGEGLTGIPFLADPLIMYWNKDLFSSAGASQPPKDWNDFAEAVAIFTQKNEAGNVVQSGTALGELSNIKNGKDLLSMLIIQSGNPIMKTDNAGNFKISLGEDDNAGNNPAVSSVKFFNSFSDPNKDTYSWNKALPEAGDMFAKGALAMYFGYASELPDIIERNPHLNFDIAEVPQIKGDKTKTGFAKMYSFAIMKNVSQAKKQAVINSILFITSSNVAKAFSQETGLASLRRDLLSERTTDAYFGLVNKAVVMAKSWLEPDGAEVRRIFKDMIESTASGSLSADASVRLANTRLDQELRKVARQ</sequence>
<dbReference type="InterPro" id="IPR006059">
    <property type="entry name" value="SBP"/>
</dbReference>
<dbReference type="InterPro" id="IPR050490">
    <property type="entry name" value="Bact_solute-bd_prot1"/>
</dbReference>
<name>A0A0G0S6H7_9BACT</name>
<protein>
    <submittedName>
        <fullName evidence="5">Extracellular solute-binding protein family 1</fullName>
    </submittedName>
</protein>
<dbReference type="PANTHER" id="PTHR43649">
    <property type="entry name" value="ARABINOSE-BINDING PROTEIN-RELATED"/>
    <property type="match status" value="1"/>
</dbReference>
<organism evidence="5 6">
    <name type="scientific">Candidatus Gottesmanbacteria bacterium GW2011_GWC2_39_8</name>
    <dbReference type="NCBI Taxonomy" id="1618450"/>
    <lineage>
        <taxon>Bacteria</taxon>
        <taxon>Candidatus Gottesmaniibacteriota</taxon>
    </lineage>
</organism>
<gene>
    <name evidence="5" type="ORF">UT63_C0101G0001</name>
</gene>
<evidence type="ECO:0000256" key="2">
    <source>
        <dbReference type="ARBA" id="ARBA00022448"/>
    </source>
</evidence>
<dbReference type="Gene3D" id="3.40.190.10">
    <property type="entry name" value="Periplasmic binding protein-like II"/>
    <property type="match status" value="1"/>
</dbReference>
<dbReference type="Pfam" id="PF13416">
    <property type="entry name" value="SBP_bac_8"/>
    <property type="match status" value="1"/>
</dbReference>
<dbReference type="PANTHER" id="PTHR43649:SF34">
    <property type="entry name" value="ABC TRANSPORTER PERIPLASMIC-BINDING PROTEIN YCJN-RELATED"/>
    <property type="match status" value="1"/>
</dbReference>
<reference evidence="5 6" key="1">
    <citation type="journal article" date="2015" name="Nature">
        <title>rRNA introns, odd ribosomes, and small enigmatic genomes across a large radiation of phyla.</title>
        <authorList>
            <person name="Brown C.T."/>
            <person name="Hug L.A."/>
            <person name="Thomas B.C."/>
            <person name="Sharon I."/>
            <person name="Castelle C.J."/>
            <person name="Singh A."/>
            <person name="Wilkins M.J."/>
            <person name="Williams K.H."/>
            <person name="Banfield J.F."/>
        </authorList>
    </citation>
    <scope>NUCLEOTIDE SEQUENCE [LARGE SCALE GENOMIC DNA]</scope>
</reference>
<comment type="similarity">
    <text evidence="1">Belongs to the bacterial solute-binding protein 1 family.</text>
</comment>
<dbReference type="PATRIC" id="fig|1618450.3.peg.1537"/>
<dbReference type="AlphaFoldDB" id="A0A0G0S6H7"/>
<keyword evidence="2" id="KW-0813">Transport</keyword>
<dbReference type="EMBL" id="LBXN01000101">
    <property type="protein sequence ID" value="KKR30330.1"/>
    <property type="molecule type" value="Genomic_DNA"/>
</dbReference>
<evidence type="ECO:0000313" key="5">
    <source>
        <dbReference type="EMBL" id="KKR30330.1"/>
    </source>
</evidence>
<comment type="caution">
    <text evidence="5">The sequence shown here is derived from an EMBL/GenBank/DDBJ whole genome shotgun (WGS) entry which is preliminary data.</text>
</comment>
<keyword evidence="3" id="KW-0732">Signal</keyword>
<evidence type="ECO:0000256" key="4">
    <source>
        <dbReference type="SAM" id="Phobius"/>
    </source>
</evidence>
<dbReference type="Proteomes" id="UP000034539">
    <property type="component" value="Unassembled WGS sequence"/>
</dbReference>
<keyword evidence="4" id="KW-0472">Membrane</keyword>
<dbReference type="SUPFAM" id="SSF53850">
    <property type="entry name" value="Periplasmic binding protein-like II"/>
    <property type="match status" value="1"/>
</dbReference>
<proteinExistence type="inferred from homology"/>
<accession>A0A0G0S6H7</accession>
<feature type="transmembrane region" description="Helical" evidence="4">
    <location>
        <begin position="6"/>
        <end position="30"/>
    </location>
</feature>
<evidence type="ECO:0000256" key="3">
    <source>
        <dbReference type="ARBA" id="ARBA00022729"/>
    </source>
</evidence>